<dbReference type="SUPFAM" id="SSF51445">
    <property type="entry name" value="(Trans)glycosidases"/>
    <property type="match status" value="1"/>
</dbReference>
<keyword evidence="1" id="KW-0732">Signal</keyword>
<feature type="signal peptide" evidence="1">
    <location>
        <begin position="1"/>
        <end position="29"/>
    </location>
</feature>
<dbReference type="RefSeq" id="WP_104420683.1">
    <property type="nucleotide sequence ID" value="NZ_PTJC01000006.1"/>
</dbReference>
<organism evidence="2 3">
    <name type="scientific">Neolewinella xylanilytica</name>
    <dbReference type="NCBI Taxonomy" id="1514080"/>
    <lineage>
        <taxon>Bacteria</taxon>
        <taxon>Pseudomonadati</taxon>
        <taxon>Bacteroidota</taxon>
        <taxon>Saprospiria</taxon>
        <taxon>Saprospirales</taxon>
        <taxon>Lewinellaceae</taxon>
        <taxon>Neolewinella</taxon>
    </lineage>
</organism>
<dbReference type="AlphaFoldDB" id="A0A2S6I4Y3"/>
<evidence type="ECO:0008006" key="4">
    <source>
        <dbReference type="Google" id="ProtNLM"/>
    </source>
</evidence>
<accession>A0A2S6I4Y3</accession>
<dbReference type="Proteomes" id="UP000237662">
    <property type="component" value="Unassembled WGS sequence"/>
</dbReference>
<dbReference type="Gene3D" id="3.20.20.80">
    <property type="entry name" value="Glycosidases"/>
    <property type="match status" value="1"/>
</dbReference>
<sequence length="864" mass="96166">MPTLPLLWFRYRLPLLLACTLGAVLPCVAQDTAGPSTYVDDEGVIRWSEDREEVTGFGVNYTAPFAHAYRSAERLGLDIKALIDRDVYHFARLNLDLYRVHVWDTEISDTLGNLLDNEHLNAFDYLLAELGKRDINYILTPIAYWGNGWPETDLPTPGFSSKYGKAGSLLDTAAIRAQERYLQQFMEHVNPYTGIAYRDDPRLLAVEISNEPHHDGTPASVTDFVRRMREAVKASETQKPVFYNISHSTHLMDAYFAAGIRGGTFQWYPTGLSYGKTIPANILPQIDRYAIPFDSIIRAAGGAKIVYEFDPAYINSGYPYPAMARSFRSAGIQLGTHFSYDPTYLASVNTEYNTHYMNLVYAPRQAIGLMIAAEVFRQVPRYADYGAYPIDTTFGAFTVSYDRDLALLNDGSRYYYSNDVADAPRAPDSLLTIAGHGNSPLVQYDGTGAYFLDRLEEGIWRLEVYPDALQVRNVYGRNSPNKTVTVLQENTRPMSLSLPSLGDFSVRPINAGNDWSPAVRDAVFDVRPGVYLIGSAGLIAERAVDSPWVGGSLKDYGGTASTIDRTYVVHDPQPIAHVGPLTIKAEVAAPDSITRVQLLAPQGPPIEMERTEGFTYSATIPMERVKLGSFRYYIKVMVNDSVRTYPPDAPGDPNDWDFYHRNPYQTRVVPVVQDLRLFDAHRDRDALVLSRWVDGLNLSPSGPGLEDEFQIRLSDLAPSTSDDDASPEFSDYAIRHYLKPMLEGLDSQWLPDDTLVIRGHSLLSEPQPIEVGLTLSDGSTYASVVDIPEALGEVAIALTDLQLVPTVLLPRPYPGFLPYLFESQRDSGFDLSQVESLQIRIGAGQSKDRLAQPQGLGLISIDLR</sequence>
<feature type="chain" id="PRO_5015428887" description="Cellulase (Glycosyl hydrolase family 5)" evidence="1">
    <location>
        <begin position="30"/>
        <end position="864"/>
    </location>
</feature>
<name>A0A2S6I4Y3_9BACT</name>
<comment type="caution">
    <text evidence="2">The sequence shown here is derived from an EMBL/GenBank/DDBJ whole genome shotgun (WGS) entry which is preliminary data.</text>
</comment>
<evidence type="ECO:0000256" key="1">
    <source>
        <dbReference type="SAM" id="SignalP"/>
    </source>
</evidence>
<dbReference type="InterPro" id="IPR017853">
    <property type="entry name" value="GH"/>
</dbReference>
<evidence type="ECO:0000313" key="2">
    <source>
        <dbReference type="EMBL" id="PPK86234.1"/>
    </source>
</evidence>
<dbReference type="OrthoDB" id="9809937at2"/>
<keyword evidence="3" id="KW-1185">Reference proteome</keyword>
<evidence type="ECO:0000313" key="3">
    <source>
        <dbReference type="Proteomes" id="UP000237662"/>
    </source>
</evidence>
<protein>
    <recommendedName>
        <fullName evidence="4">Cellulase (Glycosyl hydrolase family 5)</fullName>
    </recommendedName>
</protein>
<gene>
    <name evidence="2" type="ORF">CLV84_3156</name>
</gene>
<reference evidence="2 3" key="1">
    <citation type="submission" date="2018-02" db="EMBL/GenBank/DDBJ databases">
        <title>Genomic Encyclopedia of Archaeal and Bacterial Type Strains, Phase II (KMG-II): from individual species to whole genera.</title>
        <authorList>
            <person name="Goeker M."/>
        </authorList>
    </citation>
    <scope>NUCLEOTIDE SEQUENCE [LARGE SCALE GENOMIC DNA]</scope>
    <source>
        <strain evidence="2 3">DSM 29526</strain>
    </source>
</reference>
<dbReference type="EMBL" id="PTJC01000006">
    <property type="protein sequence ID" value="PPK86234.1"/>
    <property type="molecule type" value="Genomic_DNA"/>
</dbReference>
<proteinExistence type="predicted"/>